<dbReference type="SUPFAM" id="SSF50475">
    <property type="entry name" value="FMN-binding split barrel"/>
    <property type="match status" value="1"/>
</dbReference>
<dbReference type="Gene3D" id="2.30.110.10">
    <property type="entry name" value="Electron Transport, Fmn-binding Protein, Chain A"/>
    <property type="match status" value="1"/>
</dbReference>
<organism evidence="2 3">
    <name type="scientific">Candidatus Staskawiczbacteria bacterium RIFCSPHIGHO2_02_FULL_42_22</name>
    <dbReference type="NCBI Taxonomy" id="1802207"/>
    <lineage>
        <taxon>Bacteria</taxon>
        <taxon>Candidatus Staskawicziibacteriota</taxon>
    </lineage>
</organism>
<protein>
    <recommendedName>
        <fullName evidence="1">Pyridoxamine 5'-phosphate oxidase N-terminal domain-containing protein</fullName>
    </recommendedName>
</protein>
<gene>
    <name evidence="2" type="ORF">A3D44_03140</name>
</gene>
<feature type="domain" description="Pyridoxamine 5'-phosphate oxidase N-terminal" evidence="1">
    <location>
        <begin position="7"/>
        <end position="119"/>
    </location>
</feature>
<comment type="caution">
    <text evidence="2">The sequence shown here is derived from an EMBL/GenBank/DDBJ whole genome shotgun (WGS) entry which is preliminary data.</text>
</comment>
<sequence length="147" mass="16930">MTENNIRELIKEVLGKGYLMSLGTIDDGGVWVCDVIFIFDDQLNIFWMSDPNTRHSKAILQNKKVAGTITVNLPGEYNLGIQFEGRAEKIEGARFDLAKKHYAKRRKSEPKEVDDVLDGDSWYRLIPAKIELIHEKLFGFNKQKFQL</sequence>
<accession>A0A1G2I750</accession>
<dbReference type="EMBL" id="MHOT01000001">
    <property type="protein sequence ID" value="OGZ69868.1"/>
    <property type="molecule type" value="Genomic_DNA"/>
</dbReference>
<dbReference type="InterPro" id="IPR012349">
    <property type="entry name" value="Split_barrel_FMN-bd"/>
</dbReference>
<dbReference type="STRING" id="1802207.A3D44_03140"/>
<dbReference type="Proteomes" id="UP000178820">
    <property type="component" value="Unassembled WGS sequence"/>
</dbReference>
<evidence type="ECO:0000313" key="3">
    <source>
        <dbReference type="Proteomes" id="UP000178820"/>
    </source>
</evidence>
<evidence type="ECO:0000259" key="1">
    <source>
        <dbReference type="Pfam" id="PF01243"/>
    </source>
</evidence>
<dbReference type="AlphaFoldDB" id="A0A1G2I750"/>
<name>A0A1G2I750_9BACT</name>
<dbReference type="Pfam" id="PF01243">
    <property type="entry name" value="PNPOx_N"/>
    <property type="match status" value="1"/>
</dbReference>
<reference evidence="2 3" key="1">
    <citation type="journal article" date="2016" name="Nat. Commun.">
        <title>Thousands of microbial genomes shed light on interconnected biogeochemical processes in an aquifer system.</title>
        <authorList>
            <person name="Anantharaman K."/>
            <person name="Brown C.T."/>
            <person name="Hug L.A."/>
            <person name="Sharon I."/>
            <person name="Castelle C.J."/>
            <person name="Probst A.J."/>
            <person name="Thomas B.C."/>
            <person name="Singh A."/>
            <person name="Wilkins M.J."/>
            <person name="Karaoz U."/>
            <person name="Brodie E.L."/>
            <person name="Williams K.H."/>
            <person name="Hubbard S.S."/>
            <person name="Banfield J.F."/>
        </authorList>
    </citation>
    <scope>NUCLEOTIDE SEQUENCE [LARGE SCALE GENOMIC DNA]</scope>
</reference>
<proteinExistence type="predicted"/>
<evidence type="ECO:0000313" key="2">
    <source>
        <dbReference type="EMBL" id="OGZ69868.1"/>
    </source>
</evidence>
<dbReference type="InterPro" id="IPR011576">
    <property type="entry name" value="Pyridox_Oxase_N"/>
</dbReference>